<reference evidence="3" key="1">
    <citation type="submission" date="2023-07" db="EMBL/GenBank/DDBJ databases">
        <authorList>
            <person name="Luz R."/>
            <person name="Cordeiro R."/>
            <person name="Fonseca A."/>
            <person name="Goncalves V."/>
        </authorList>
    </citation>
    <scope>NUCLEOTIDE SEQUENCE [LARGE SCALE GENOMIC DNA]</scope>
    <source>
        <strain evidence="3">BACA0444</strain>
    </source>
</reference>
<evidence type="ECO:0000313" key="2">
    <source>
        <dbReference type="EMBL" id="MDS3859350.1"/>
    </source>
</evidence>
<gene>
    <name evidence="2" type="ORF">RIF25_00875</name>
</gene>
<comment type="caution">
    <text evidence="2">The sequence shown here is derived from an EMBL/GenBank/DDBJ whole genome shotgun (WGS) entry which is preliminary data.</text>
</comment>
<protein>
    <submittedName>
        <fullName evidence="2">DUF3177 family protein</fullName>
    </submittedName>
</protein>
<keyword evidence="3" id="KW-1185">Reference proteome</keyword>
<dbReference type="EMBL" id="JAVMIP010000001">
    <property type="protein sequence ID" value="MDS3859350.1"/>
    <property type="molecule type" value="Genomic_DNA"/>
</dbReference>
<feature type="transmembrane region" description="Helical" evidence="1">
    <location>
        <begin position="165"/>
        <end position="185"/>
    </location>
</feature>
<organism evidence="2 3">
    <name type="scientific">Pseudocalidococcus azoricus BACA0444</name>
    <dbReference type="NCBI Taxonomy" id="2918990"/>
    <lineage>
        <taxon>Bacteria</taxon>
        <taxon>Bacillati</taxon>
        <taxon>Cyanobacteriota</taxon>
        <taxon>Cyanophyceae</taxon>
        <taxon>Acaryochloridales</taxon>
        <taxon>Thermosynechococcaceae</taxon>
        <taxon>Pseudocalidococcus</taxon>
        <taxon>Pseudocalidococcus azoricus</taxon>
    </lineage>
</organism>
<dbReference type="AlphaFoldDB" id="A0AAE4JUH6"/>
<feature type="transmembrane region" description="Helical" evidence="1">
    <location>
        <begin position="109"/>
        <end position="128"/>
    </location>
</feature>
<feature type="transmembrane region" description="Helical" evidence="1">
    <location>
        <begin position="48"/>
        <end position="65"/>
    </location>
</feature>
<keyword evidence="1" id="KW-1133">Transmembrane helix</keyword>
<keyword evidence="1" id="KW-0472">Membrane</keyword>
<proteinExistence type="predicted"/>
<keyword evidence="1" id="KW-0812">Transmembrane</keyword>
<dbReference type="Pfam" id="PF11375">
    <property type="entry name" value="DUF3177"/>
    <property type="match status" value="1"/>
</dbReference>
<feature type="transmembrane region" description="Helical" evidence="1">
    <location>
        <begin position="71"/>
        <end position="89"/>
    </location>
</feature>
<dbReference type="Proteomes" id="UP001268256">
    <property type="component" value="Unassembled WGS sequence"/>
</dbReference>
<name>A0AAE4JUH6_9CYAN</name>
<evidence type="ECO:0000256" key="1">
    <source>
        <dbReference type="SAM" id="Phobius"/>
    </source>
</evidence>
<accession>A0AAE4JUH6</accession>
<sequence>MELTLDLLQKLVWMDFRLAVLFTVVLPLGLLLWAVIQNAQAITQLLIIYWRIASLLAITVYLMIAQWPVSYVSGFAALILIPLSLWFWVDLNEEVADRRDTLGLVFNSWRWGVTLYCILAALGQAVFLDCAFIPGAIRRTACQAWLQPPLMFKAMFHAQAKPGTLGFFAVVALVIYVLYLGYFVFIRLPKQGRSATGL</sequence>
<feature type="transmembrane region" description="Helical" evidence="1">
    <location>
        <begin position="16"/>
        <end position="36"/>
    </location>
</feature>
<dbReference type="InterPro" id="IPR021515">
    <property type="entry name" value="DUF3177"/>
</dbReference>
<evidence type="ECO:0000313" key="3">
    <source>
        <dbReference type="Proteomes" id="UP001268256"/>
    </source>
</evidence>